<dbReference type="SUPFAM" id="SSF53300">
    <property type="entry name" value="vWA-like"/>
    <property type="match status" value="1"/>
</dbReference>
<feature type="domain" description="DUF2828" evidence="2">
    <location>
        <begin position="141"/>
        <end position="302"/>
    </location>
</feature>
<feature type="domain" description="DUF7788" evidence="3">
    <location>
        <begin position="563"/>
        <end position="795"/>
    </location>
</feature>
<dbReference type="PANTHER" id="PTHR31373">
    <property type="entry name" value="OS06G0652100 PROTEIN"/>
    <property type="match status" value="1"/>
</dbReference>
<evidence type="ECO:0000259" key="2">
    <source>
        <dbReference type="Pfam" id="PF11443"/>
    </source>
</evidence>
<dbReference type="InterPro" id="IPR058580">
    <property type="entry name" value="DUF2828"/>
</dbReference>
<evidence type="ECO:0000259" key="3">
    <source>
        <dbReference type="Pfam" id="PF25043"/>
    </source>
</evidence>
<dbReference type="Pfam" id="PF11443">
    <property type="entry name" value="DUF2828"/>
    <property type="match status" value="2"/>
</dbReference>
<evidence type="ECO:0008006" key="6">
    <source>
        <dbReference type="Google" id="ProtNLM"/>
    </source>
</evidence>
<dbReference type="PANTHER" id="PTHR31373:SF27">
    <property type="entry name" value="TROVE DOMAIN-CONTAINING PROTEIN"/>
    <property type="match status" value="1"/>
</dbReference>
<dbReference type="OrthoDB" id="1149618at2759"/>
<organism evidence="4 5">
    <name type="scientific">Coniochaeta pulveracea</name>
    <dbReference type="NCBI Taxonomy" id="177199"/>
    <lineage>
        <taxon>Eukaryota</taxon>
        <taxon>Fungi</taxon>
        <taxon>Dikarya</taxon>
        <taxon>Ascomycota</taxon>
        <taxon>Pezizomycotina</taxon>
        <taxon>Sordariomycetes</taxon>
        <taxon>Sordariomycetidae</taxon>
        <taxon>Coniochaetales</taxon>
        <taxon>Coniochaetaceae</taxon>
        <taxon>Coniochaeta</taxon>
    </lineage>
</organism>
<sequence>MEVEPWFLQSKREVDLPVCEALTLPEDEFQVYLSTLNQWTLRDLYGKESTVTAAAEESEDQMKDADDDTFTLVSEQPSTTADIREQVNRVGLEDEENIDVSSATDTAETAPASADHPFMAGLLSFQPNQPEVGEMDNKMLTENGDIANRSTNEPLLDLFTELEDVISGPRLLELLNQAWKKDPLATLKIIFNARSIHLGKASRHTFYRCAGWLGQHHPRTLVASLPWLSRPVIEKKVQKKEDGEDDVVMAQEPPQEDDAARYDVRFGVSHGYWKDLLNLLALSVNDHLQPLAEPRDILNVEVWPDKPGPERCEVHRERHANALAKFATHPTYHALHLKVARLFAAQLNSDLATLRGNDKKKKQEISICAKWAPTLNKFHDRHTFIATSIAEIMFPVSHFPPLTVGQSRELYLRYARDEYRRALSALRAHLDIVERHLSDGTLSDIKYETVPSLAMQAYGGLFATKDKERFAEYLNNVSSGKATISGAVLLPSVLVQTARGTPVDDSIRVPGSQKKTRGRRRGKRRAPVTLEKDPEQVKMQYQVLDGQWKTLVQRVRDSGSLESCIAVCDVSGSMTYPVFKDGTCPMDSAIGLSLLMAEVVAPPFGGAFITFSESPSIQRVNLNDGLRKKVSTMRSSSWGCSTNFVAVFEDLILPMAIQNKLTQEQMVKRVFVFSDMHFNEANPFEWESSYEKIRRLYKEAGYEMAELVFWNLAGGRAGYTGYGDPIAPKPVTAEEQGVAMVSGYSQGMLKVFMDKGMFEDEEEEVVMEETTEDGVVEVVKKKAALDPLGLMRKAIGHKAYDMLEVVD</sequence>
<feature type="domain" description="DUF2828" evidence="2">
    <location>
        <begin position="310"/>
        <end position="561"/>
    </location>
</feature>
<protein>
    <recommendedName>
        <fullName evidence="6">DUF2828 domain-containing protein</fullName>
    </recommendedName>
</protein>
<evidence type="ECO:0000256" key="1">
    <source>
        <dbReference type="SAM" id="MobiDB-lite"/>
    </source>
</evidence>
<comment type="caution">
    <text evidence="4">The sequence shown here is derived from an EMBL/GenBank/DDBJ whole genome shotgun (WGS) entry which is preliminary data.</text>
</comment>
<name>A0A420XXL1_9PEZI</name>
<dbReference type="EMBL" id="QVQW01000112">
    <property type="protein sequence ID" value="RKU40270.1"/>
    <property type="molecule type" value="Genomic_DNA"/>
</dbReference>
<feature type="compositionally biased region" description="Basic residues" evidence="1">
    <location>
        <begin position="514"/>
        <end position="526"/>
    </location>
</feature>
<keyword evidence="5" id="KW-1185">Reference proteome</keyword>
<gene>
    <name evidence="4" type="ORF">DL546_002206</name>
</gene>
<feature type="region of interest" description="Disordered" evidence="1">
    <location>
        <begin position="504"/>
        <end position="527"/>
    </location>
</feature>
<dbReference type="InterPro" id="IPR011205">
    <property type="entry name" value="UCP015417_vWA"/>
</dbReference>
<dbReference type="InterPro" id="IPR056690">
    <property type="entry name" value="DUF7788"/>
</dbReference>
<dbReference type="Pfam" id="PF25043">
    <property type="entry name" value="DUF7788"/>
    <property type="match status" value="1"/>
</dbReference>
<dbReference type="AlphaFoldDB" id="A0A420XXL1"/>
<evidence type="ECO:0000313" key="4">
    <source>
        <dbReference type="EMBL" id="RKU40270.1"/>
    </source>
</evidence>
<evidence type="ECO:0000313" key="5">
    <source>
        <dbReference type="Proteomes" id="UP000275385"/>
    </source>
</evidence>
<dbReference type="InterPro" id="IPR036465">
    <property type="entry name" value="vWFA_dom_sf"/>
</dbReference>
<dbReference type="PIRSF" id="PIRSF015417">
    <property type="entry name" value="T31B5_30_vWA"/>
    <property type="match status" value="1"/>
</dbReference>
<dbReference type="Proteomes" id="UP000275385">
    <property type="component" value="Unassembled WGS sequence"/>
</dbReference>
<accession>A0A420XXL1</accession>
<proteinExistence type="predicted"/>
<reference evidence="4 5" key="1">
    <citation type="submission" date="2018-08" db="EMBL/GenBank/DDBJ databases">
        <title>Draft genome of the lignicolous fungus Coniochaeta pulveracea.</title>
        <authorList>
            <person name="Borstlap C.J."/>
            <person name="De Witt R.N."/>
            <person name="Botha A."/>
            <person name="Volschenk H."/>
        </authorList>
    </citation>
    <scope>NUCLEOTIDE SEQUENCE [LARGE SCALE GENOMIC DNA]</scope>
    <source>
        <strain evidence="4 5">CAB683</strain>
    </source>
</reference>